<keyword evidence="5" id="KW-1185">Reference proteome</keyword>
<proteinExistence type="predicted"/>
<reference evidence="4" key="2">
    <citation type="submission" date="2025-08" db="UniProtKB">
        <authorList>
            <consortium name="Ensembl"/>
        </authorList>
    </citation>
    <scope>IDENTIFICATION</scope>
</reference>
<dbReference type="AlphaFoldDB" id="H3C2Z6"/>
<evidence type="ECO:0000256" key="1">
    <source>
        <dbReference type="ARBA" id="ARBA00023157"/>
    </source>
</evidence>
<protein>
    <recommendedName>
        <fullName evidence="3">Peptidase S1 domain-containing protein</fullName>
    </recommendedName>
</protein>
<keyword evidence="1" id="KW-1015">Disulfide bond</keyword>
<feature type="domain" description="Peptidase S1" evidence="3">
    <location>
        <begin position="30"/>
        <end position="259"/>
    </location>
</feature>
<dbReference type="InterPro" id="IPR043504">
    <property type="entry name" value="Peptidase_S1_PA_chymotrypsin"/>
</dbReference>
<dbReference type="PANTHER" id="PTHR24253">
    <property type="entry name" value="TRANSMEMBRANE PROTEASE SERINE"/>
    <property type="match status" value="1"/>
</dbReference>
<dbReference type="SMART" id="SM00020">
    <property type="entry name" value="Tryp_SPc"/>
    <property type="match status" value="1"/>
</dbReference>
<dbReference type="InterPro" id="IPR009003">
    <property type="entry name" value="Peptidase_S1_PA"/>
</dbReference>
<dbReference type="SUPFAM" id="SSF50494">
    <property type="entry name" value="Trypsin-like serine proteases"/>
    <property type="match status" value="1"/>
</dbReference>
<dbReference type="InterPro" id="IPR001314">
    <property type="entry name" value="Peptidase_S1A"/>
</dbReference>
<dbReference type="PANTHER" id="PTHR24253:SF127">
    <property type="entry name" value="SERINE PROTEASE 27-LIKE"/>
    <property type="match status" value="1"/>
</dbReference>
<accession>H3C2Z6</accession>
<dbReference type="Pfam" id="PF00089">
    <property type="entry name" value="Trypsin"/>
    <property type="match status" value="1"/>
</dbReference>
<dbReference type="InParanoid" id="H3C2Z6"/>
<feature type="region of interest" description="Disordered" evidence="2">
    <location>
        <begin position="270"/>
        <end position="299"/>
    </location>
</feature>
<organism evidence="4 5">
    <name type="scientific">Tetraodon nigroviridis</name>
    <name type="common">Spotted green pufferfish</name>
    <name type="synonym">Chelonodon nigroviridis</name>
    <dbReference type="NCBI Taxonomy" id="99883"/>
    <lineage>
        <taxon>Eukaryota</taxon>
        <taxon>Metazoa</taxon>
        <taxon>Chordata</taxon>
        <taxon>Craniata</taxon>
        <taxon>Vertebrata</taxon>
        <taxon>Euteleostomi</taxon>
        <taxon>Actinopterygii</taxon>
        <taxon>Neopterygii</taxon>
        <taxon>Teleostei</taxon>
        <taxon>Neoteleostei</taxon>
        <taxon>Acanthomorphata</taxon>
        <taxon>Eupercaria</taxon>
        <taxon>Tetraodontiformes</taxon>
        <taxon>Tetradontoidea</taxon>
        <taxon>Tetraodontidae</taxon>
        <taxon>Tetraodon</taxon>
    </lineage>
</organism>
<dbReference type="Proteomes" id="UP000007303">
    <property type="component" value="Unassembled WGS sequence"/>
</dbReference>
<dbReference type="Gene3D" id="2.40.10.10">
    <property type="entry name" value="Trypsin-like serine proteases"/>
    <property type="match status" value="1"/>
</dbReference>
<dbReference type="GO" id="GO:0004252">
    <property type="term" value="F:serine-type endopeptidase activity"/>
    <property type="evidence" value="ECO:0007669"/>
    <property type="project" value="InterPro"/>
</dbReference>
<reference evidence="5" key="1">
    <citation type="journal article" date="2004" name="Nature">
        <title>Genome duplication in the teleost fish Tetraodon nigroviridis reveals the early vertebrate proto-karyotype.</title>
        <authorList>
            <person name="Jaillon O."/>
            <person name="Aury J.-M."/>
            <person name="Brunet F."/>
            <person name="Petit J.-L."/>
            <person name="Stange-Thomann N."/>
            <person name="Mauceli E."/>
            <person name="Bouneau L."/>
            <person name="Fischer C."/>
            <person name="Ozouf-Costaz C."/>
            <person name="Bernot A."/>
            <person name="Nicaud S."/>
            <person name="Jaffe D."/>
            <person name="Fisher S."/>
            <person name="Lutfalla G."/>
            <person name="Dossat C."/>
            <person name="Segurens B."/>
            <person name="Dasilva C."/>
            <person name="Salanoubat M."/>
            <person name="Levy M."/>
            <person name="Boudet N."/>
            <person name="Castellano S."/>
            <person name="Anthouard V."/>
            <person name="Jubin C."/>
            <person name="Castelli V."/>
            <person name="Katinka M."/>
            <person name="Vacherie B."/>
            <person name="Biemont C."/>
            <person name="Skalli Z."/>
            <person name="Cattolico L."/>
            <person name="Poulain J."/>
            <person name="De Berardinis V."/>
            <person name="Cruaud C."/>
            <person name="Duprat S."/>
            <person name="Brottier P."/>
            <person name="Coutanceau J.-P."/>
            <person name="Gouzy J."/>
            <person name="Parra G."/>
            <person name="Lardier G."/>
            <person name="Chapple C."/>
            <person name="McKernan K.J."/>
            <person name="McEwan P."/>
            <person name="Bosak S."/>
            <person name="Kellis M."/>
            <person name="Volff J.-N."/>
            <person name="Guigo R."/>
            <person name="Zody M.C."/>
            <person name="Mesirov J."/>
            <person name="Lindblad-Toh K."/>
            <person name="Birren B."/>
            <person name="Nusbaum C."/>
            <person name="Kahn D."/>
            <person name="Robinson-Rechavi M."/>
            <person name="Laudet V."/>
            <person name="Schachter V."/>
            <person name="Quetier F."/>
            <person name="Saurin W."/>
            <person name="Scarpelli C."/>
            <person name="Wincker P."/>
            <person name="Lander E.S."/>
            <person name="Weissenbach J."/>
            <person name="Roest Crollius H."/>
        </authorList>
    </citation>
    <scope>NUCLEOTIDE SEQUENCE [LARGE SCALE GENOMIC DNA]</scope>
</reference>
<dbReference type="CDD" id="cd00190">
    <property type="entry name" value="Tryp_SPc"/>
    <property type="match status" value="1"/>
</dbReference>
<dbReference type="PROSITE" id="PS50240">
    <property type="entry name" value="TRYPSIN_DOM"/>
    <property type="match status" value="1"/>
</dbReference>
<evidence type="ECO:0000313" key="5">
    <source>
        <dbReference type="Proteomes" id="UP000007303"/>
    </source>
</evidence>
<evidence type="ECO:0000259" key="3">
    <source>
        <dbReference type="PROSITE" id="PS50240"/>
    </source>
</evidence>
<dbReference type="InterPro" id="IPR001254">
    <property type="entry name" value="Trypsin_dom"/>
</dbReference>
<evidence type="ECO:0000256" key="2">
    <source>
        <dbReference type="SAM" id="MobiDB-lite"/>
    </source>
</evidence>
<dbReference type="PRINTS" id="PR00722">
    <property type="entry name" value="CHYMOTRYPSIN"/>
</dbReference>
<feature type="compositionally biased region" description="Low complexity" evidence="2">
    <location>
        <begin position="279"/>
        <end position="291"/>
    </location>
</feature>
<evidence type="ECO:0000313" key="4">
    <source>
        <dbReference type="Ensembl" id="ENSTNIP00000002614.1"/>
    </source>
</evidence>
<dbReference type="GeneTree" id="ENSGT00940000163160"/>
<reference evidence="4" key="3">
    <citation type="submission" date="2025-09" db="UniProtKB">
        <authorList>
            <consortium name="Ensembl"/>
        </authorList>
    </citation>
    <scope>IDENTIFICATION</scope>
</reference>
<dbReference type="OMA" id="TQICTIN"/>
<name>H3C2Z6_TETNG</name>
<dbReference type="GO" id="GO:0006508">
    <property type="term" value="P:proteolysis"/>
    <property type="evidence" value="ECO:0007669"/>
    <property type="project" value="InterPro"/>
</dbReference>
<dbReference type="Ensembl" id="ENSTNIT00000003831.1">
    <property type="protein sequence ID" value="ENSTNIP00000002614.1"/>
    <property type="gene ID" value="ENSTNIG00000000692.1"/>
</dbReference>
<dbReference type="STRING" id="99883.ENSTNIP00000002614"/>
<dbReference type="FunFam" id="2.40.10.10:FF:000068">
    <property type="entry name" value="transmembrane protease serine 2"/>
    <property type="match status" value="1"/>
</dbReference>
<dbReference type="HOGENOM" id="CLU_070090_0_0_1"/>
<sequence>MWLPVAAPEECGWIKRERKREREAARRSTVVGEFQEVWEVRTSHQDIWFAGFYFQPNFFCSGALISDQWVLTAATCVQVITPTPMTVVLGRTNQTGSDPKGVSRGINQTFCHPLYDQLTSDNNICLVQLSSPVELSDHISTVCLAAKNSTFTNGTFSWLVGPLRDGNKELMELQLQIFGNNDCQNRSSLPITDNIICTRDDPPEPCLDISGSPLLIRNDDLVWIQLGISLYERSCRKQMSPSVYTRVSRYQDWISSITGSSQPGFVTFSSSGDDGVSASTSSPPGTNTTPSVVPPSPNTTISVVSPGTTCDGSIFGSSEKLSSTLFNLISSFLFSLVLLVV</sequence>